<keyword evidence="2" id="KW-1185">Reference proteome</keyword>
<dbReference type="PANTHER" id="PTHR28037:SF1">
    <property type="entry name" value="ALCOHOL O-ACETYLTRANSFERASE 1-RELATED"/>
    <property type="match status" value="1"/>
</dbReference>
<dbReference type="InterPro" id="IPR052058">
    <property type="entry name" value="Alcohol_O-acetyltransferase"/>
</dbReference>
<gene>
    <name evidence="1" type="ORF">PYCCODRAFT_1457690</name>
</gene>
<sequence>MTTSSSEGGKKHMREAGRFEQFFHARSQLSWLLWVVVSAKYHHDAGATLDKPTLFTALERVVYAHPALACRLESCGPAKSPPVWVRLPAIDLNKVVDFRDEQSTQLEQILEALYAAPLNLPDDVPCWKLLVLRDGAVIFAYQHTIGDGQSGMAFHAALLSALRQTQGPVLQHSGILTYFPEDASLVPAMEDCMDVSVPFSTLVGELGKGFLPSFLRKDYMSWSGKPVPQTAVHGATIRILRYSPDEAASLIQLSRAHNTTLTGLLHSLALVVLSRLIRALPDAQDYRCIGTTIPLSLRRYTGTSPVAFCNHVSAHSDYYPLLSLAGDSDAAVSVDNFPWGLAAKLSTTLKEKGPSSAATVGLLKYLSGEYEKYLLGFLGKKRPSALELSNLGPFPVKHVATPTTSGGSWSINEVFFAQALVTLGSAILLNVAGAESGAIGMTVTWGKESVEDDFAHAFVAGLKTGIEGLLASCEGA</sequence>
<dbReference type="InterPro" id="IPR023213">
    <property type="entry name" value="CAT-like_dom_sf"/>
</dbReference>
<evidence type="ECO:0000313" key="2">
    <source>
        <dbReference type="Proteomes" id="UP000193067"/>
    </source>
</evidence>
<organism evidence="1 2">
    <name type="scientific">Trametes coccinea (strain BRFM310)</name>
    <name type="common">Pycnoporus coccineus</name>
    <dbReference type="NCBI Taxonomy" id="1353009"/>
    <lineage>
        <taxon>Eukaryota</taxon>
        <taxon>Fungi</taxon>
        <taxon>Dikarya</taxon>
        <taxon>Basidiomycota</taxon>
        <taxon>Agaricomycotina</taxon>
        <taxon>Agaricomycetes</taxon>
        <taxon>Polyporales</taxon>
        <taxon>Polyporaceae</taxon>
        <taxon>Trametes</taxon>
    </lineage>
</organism>
<reference evidence="1 2" key="1">
    <citation type="journal article" date="2015" name="Biotechnol. Biofuels">
        <title>Enhanced degradation of softwood versus hardwood by the white-rot fungus Pycnoporus coccineus.</title>
        <authorList>
            <person name="Couturier M."/>
            <person name="Navarro D."/>
            <person name="Chevret D."/>
            <person name="Henrissat B."/>
            <person name="Piumi F."/>
            <person name="Ruiz-Duenas F.J."/>
            <person name="Martinez A.T."/>
            <person name="Grigoriev I.V."/>
            <person name="Riley R."/>
            <person name="Lipzen A."/>
            <person name="Berrin J.G."/>
            <person name="Master E.R."/>
            <person name="Rosso M.N."/>
        </authorList>
    </citation>
    <scope>NUCLEOTIDE SEQUENCE [LARGE SCALE GENOMIC DNA]</scope>
    <source>
        <strain evidence="1 2">BRFM310</strain>
    </source>
</reference>
<evidence type="ECO:0000313" key="1">
    <source>
        <dbReference type="EMBL" id="OSD04742.1"/>
    </source>
</evidence>
<protein>
    <recommendedName>
        <fullName evidence="3">Alcohol acetyltransferase</fullName>
    </recommendedName>
</protein>
<dbReference type="OrthoDB" id="2150604at2759"/>
<dbReference type="STRING" id="1353009.A0A1Y2IXS5"/>
<dbReference type="PANTHER" id="PTHR28037">
    <property type="entry name" value="ALCOHOL O-ACETYLTRANSFERASE 1-RELATED"/>
    <property type="match status" value="1"/>
</dbReference>
<dbReference type="AlphaFoldDB" id="A0A1Y2IXS5"/>
<dbReference type="Pfam" id="PF07247">
    <property type="entry name" value="AATase"/>
    <property type="match status" value="1"/>
</dbReference>
<dbReference type="SUPFAM" id="SSF52777">
    <property type="entry name" value="CoA-dependent acyltransferases"/>
    <property type="match status" value="2"/>
</dbReference>
<dbReference type="Gene3D" id="3.30.559.10">
    <property type="entry name" value="Chloramphenicol acetyltransferase-like domain"/>
    <property type="match status" value="1"/>
</dbReference>
<accession>A0A1Y2IXS5</accession>
<name>A0A1Y2IXS5_TRAC3</name>
<evidence type="ECO:0008006" key="3">
    <source>
        <dbReference type="Google" id="ProtNLM"/>
    </source>
</evidence>
<proteinExistence type="predicted"/>
<dbReference type="Proteomes" id="UP000193067">
    <property type="component" value="Unassembled WGS sequence"/>
</dbReference>
<dbReference type="GO" id="GO:0008080">
    <property type="term" value="F:N-acetyltransferase activity"/>
    <property type="evidence" value="ECO:0007669"/>
    <property type="project" value="TreeGrafter"/>
</dbReference>
<dbReference type="InterPro" id="IPR010828">
    <property type="entry name" value="Atf2/Sli1-like"/>
</dbReference>
<dbReference type="EMBL" id="KZ084095">
    <property type="protein sequence ID" value="OSD04742.1"/>
    <property type="molecule type" value="Genomic_DNA"/>
</dbReference>